<dbReference type="PANTHER" id="PTHR37820">
    <property type="entry name" value="CELL DIVISION PROTEIN DIVIB"/>
    <property type="match status" value="1"/>
</dbReference>
<comment type="caution">
    <text evidence="10">The sequence shown here is derived from an EMBL/GenBank/DDBJ whole genome shotgun (WGS) entry which is preliminary data.</text>
</comment>
<dbReference type="InterPro" id="IPR034746">
    <property type="entry name" value="POTRA"/>
</dbReference>
<feature type="domain" description="POTRA" evidence="9">
    <location>
        <begin position="54"/>
        <end position="122"/>
    </location>
</feature>
<dbReference type="PANTHER" id="PTHR37820:SF1">
    <property type="entry name" value="CELL DIVISION PROTEIN FTSQ"/>
    <property type="match status" value="1"/>
</dbReference>
<evidence type="ECO:0000256" key="3">
    <source>
        <dbReference type="ARBA" id="ARBA00022618"/>
    </source>
</evidence>
<dbReference type="Pfam" id="PF08478">
    <property type="entry name" value="POTRA_1"/>
    <property type="match status" value="1"/>
</dbReference>
<dbReference type="Gene3D" id="3.10.20.310">
    <property type="entry name" value="membrane protein fhac"/>
    <property type="match status" value="1"/>
</dbReference>
<comment type="subcellular location">
    <subcellularLocation>
        <location evidence="8">Cell membrane</location>
        <topology evidence="8">Single-pass type II membrane protein</topology>
    </subcellularLocation>
    <subcellularLocation>
        <location evidence="1">Membrane</location>
    </subcellularLocation>
    <text evidence="8">Localizes to the division septum.</text>
</comment>
<evidence type="ECO:0000259" key="9">
    <source>
        <dbReference type="PROSITE" id="PS51779"/>
    </source>
</evidence>
<keyword evidence="7 8" id="KW-0131">Cell cycle</keyword>
<evidence type="ECO:0000256" key="2">
    <source>
        <dbReference type="ARBA" id="ARBA00022475"/>
    </source>
</evidence>
<dbReference type="InterPro" id="IPR026580">
    <property type="entry name" value="DivIB"/>
</dbReference>
<dbReference type="InterPro" id="IPR050487">
    <property type="entry name" value="FtsQ_DivIB"/>
</dbReference>
<proteinExistence type="inferred from homology"/>
<evidence type="ECO:0000256" key="6">
    <source>
        <dbReference type="ARBA" id="ARBA00023136"/>
    </source>
</evidence>
<dbReference type="GO" id="GO:0005886">
    <property type="term" value="C:plasma membrane"/>
    <property type="evidence" value="ECO:0007669"/>
    <property type="project" value="UniProtKB-SubCell"/>
</dbReference>
<evidence type="ECO:0000256" key="5">
    <source>
        <dbReference type="ARBA" id="ARBA00022989"/>
    </source>
</evidence>
<dbReference type="AlphaFoldDB" id="A0A4Q0VDJ5"/>
<evidence type="ECO:0000256" key="7">
    <source>
        <dbReference type="ARBA" id="ARBA00023306"/>
    </source>
</evidence>
<evidence type="ECO:0000256" key="1">
    <source>
        <dbReference type="ARBA" id="ARBA00004370"/>
    </source>
</evidence>
<organism evidence="10 11">
    <name type="scientific">Clostridium tetani</name>
    <dbReference type="NCBI Taxonomy" id="1513"/>
    <lineage>
        <taxon>Bacteria</taxon>
        <taxon>Bacillati</taxon>
        <taxon>Bacillota</taxon>
        <taxon>Clostridia</taxon>
        <taxon>Eubacteriales</taxon>
        <taxon>Clostridiaceae</taxon>
        <taxon>Clostridium</taxon>
    </lineage>
</organism>
<keyword evidence="4 8" id="KW-0812">Transmembrane</keyword>
<evidence type="ECO:0000313" key="11">
    <source>
        <dbReference type="Proteomes" id="UP000290921"/>
    </source>
</evidence>
<comment type="similarity">
    <text evidence="8">Belongs to the FtsQ/DivIB family. DivIB subfamily.</text>
</comment>
<keyword evidence="3 8" id="KW-0132">Cell division</keyword>
<dbReference type="GO" id="GO:0032153">
    <property type="term" value="C:cell division site"/>
    <property type="evidence" value="ECO:0007669"/>
    <property type="project" value="UniProtKB-UniRule"/>
</dbReference>
<comment type="function">
    <text evidence="8">Cell division protein that may be involved in stabilizing or promoting the assembly of the division complex.</text>
</comment>
<dbReference type="EMBL" id="QMAP01000004">
    <property type="protein sequence ID" value="RXI49475.1"/>
    <property type="molecule type" value="Genomic_DNA"/>
</dbReference>
<dbReference type="HAMAP" id="MF_00912">
    <property type="entry name" value="DivIB"/>
    <property type="match status" value="1"/>
</dbReference>
<dbReference type="GO" id="GO:0043093">
    <property type="term" value="P:FtsZ-dependent cytokinesis"/>
    <property type="evidence" value="ECO:0007669"/>
    <property type="project" value="UniProtKB-UniRule"/>
</dbReference>
<gene>
    <name evidence="8" type="primary">divIB</name>
    <name evidence="10" type="ORF">DP130_05310</name>
</gene>
<protein>
    <recommendedName>
        <fullName evidence="8">Cell division protein DivIB</fullName>
    </recommendedName>
</protein>
<dbReference type="PROSITE" id="PS51779">
    <property type="entry name" value="POTRA"/>
    <property type="match status" value="1"/>
</dbReference>
<keyword evidence="5 8" id="KW-1133">Transmembrane helix</keyword>
<evidence type="ECO:0000256" key="8">
    <source>
        <dbReference type="HAMAP-Rule" id="MF_00912"/>
    </source>
</evidence>
<dbReference type="Proteomes" id="UP000290921">
    <property type="component" value="Unassembled WGS sequence"/>
</dbReference>
<evidence type="ECO:0000313" key="10">
    <source>
        <dbReference type="EMBL" id="RXI49475.1"/>
    </source>
</evidence>
<reference evidence="10 11" key="1">
    <citation type="submission" date="2018-06" db="EMBL/GenBank/DDBJ databases">
        <title>Genome conservation of Clostridium tetani.</title>
        <authorList>
            <person name="Bruggemann H."/>
            <person name="Popoff M.R."/>
        </authorList>
    </citation>
    <scope>NUCLEOTIDE SEQUENCE [LARGE SCALE GENOMIC DNA]</scope>
    <source>
        <strain evidence="10 11">2017.061</strain>
    </source>
</reference>
<accession>A0A4Q0VDJ5</accession>
<keyword evidence="2 8" id="KW-1003">Cell membrane</keyword>
<dbReference type="Pfam" id="PF03799">
    <property type="entry name" value="FtsQ_DivIB_C"/>
    <property type="match status" value="1"/>
</dbReference>
<sequence length="265" mass="31230">MRMELKMMGNVNKSNKTNEYILRRHKKKRRKKLIIFSILLISILVTLCFKHPFFNVKIVEVKDNKSIKKESIIKSSQISNENNIFYLNLNNVKNNIMSNPYILDAQIKRKLPNKIVIHIKERVALYYIEKDKKFYIIDNNGYVLEEKDNIKNMKLVRVDGIKKKDYNVGEPIFEQGNIRKNFMKNLASLIDKKDNNYEIAVVNIENMNNIQLKYRNIQIIIGDDEDLDKKLNKAFSILLQKEEIRGAKEGYINVSFKGNPVVFIK</sequence>
<dbReference type="InterPro" id="IPR005548">
    <property type="entry name" value="Cell_div_FtsQ/DivIB_C"/>
</dbReference>
<name>A0A4Q0VDJ5_CLOTA</name>
<evidence type="ECO:0000256" key="4">
    <source>
        <dbReference type="ARBA" id="ARBA00022692"/>
    </source>
</evidence>
<keyword evidence="6 8" id="KW-0472">Membrane</keyword>
<dbReference type="InterPro" id="IPR013685">
    <property type="entry name" value="POTRA_FtsQ_type"/>
</dbReference>